<sequence length="74" mass="8537">MAMVHLKAEFAASGRSYGSRRLVAALQAKNISIGRYKVRRLMRDADIRPVWKRKFMHTTDSQHDLPVADNLLNR</sequence>
<dbReference type="PANTHER" id="PTHR46889:SF4">
    <property type="entry name" value="TRANSPOSASE INSO FOR INSERTION SEQUENCE ELEMENT IS911B-RELATED"/>
    <property type="match status" value="1"/>
</dbReference>
<feature type="domain" description="HTH-like" evidence="1">
    <location>
        <begin position="6"/>
        <end position="55"/>
    </location>
</feature>
<gene>
    <name evidence="2" type="ORF">DB43_BR00030</name>
</gene>
<dbReference type="EMBL" id="JSAM01000145">
    <property type="protein sequence ID" value="KIA76058.1"/>
    <property type="molecule type" value="Genomic_DNA"/>
</dbReference>
<reference evidence="2 3" key="1">
    <citation type="journal article" date="2014" name="Mol. Biol. Evol.">
        <title>Massive expansion of Ubiquitination-related gene families within the Chlamydiae.</title>
        <authorList>
            <person name="Domman D."/>
            <person name="Collingro A."/>
            <person name="Lagkouvardos I."/>
            <person name="Gehre L."/>
            <person name="Weinmaier T."/>
            <person name="Rattei T."/>
            <person name="Subtil A."/>
            <person name="Horn M."/>
        </authorList>
    </citation>
    <scope>NUCLEOTIDE SEQUENCE [LARGE SCALE GENOMIC DNA]</scope>
    <source>
        <strain evidence="2 3">OEW1</strain>
    </source>
</reference>
<organism evidence="2 3">
    <name type="scientific">Parachlamydia acanthamoebae</name>
    <dbReference type="NCBI Taxonomy" id="83552"/>
    <lineage>
        <taxon>Bacteria</taxon>
        <taxon>Pseudomonadati</taxon>
        <taxon>Chlamydiota</taxon>
        <taxon>Chlamydiia</taxon>
        <taxon>Parachlamydiales</taxon>
        <taxon>Parachlamydiaceae</taxon>
        <taxon>Parachlamydia</taxon>
    </lineage>
</organism>
<dbReference type="PANTHER" id="PTHR46889">
    <property type="entry name" value="TRANSPOSASE INSF FOR INSERTION SEQUENCE IS3B-RELATED"/>
    <property type="match status" value="1"/>
</dbReference>
<evidence type="ECO:0000259" key="1">
    <source>
        <dbReference type="Pfam" id="PF13276"/>
    </source>
</evidence>
<dbReference type="Proteomes" id="UP000031307">
    <property type="component" value="Unassembled WGS sequence"/>
</dbReference>
<proteinExistence type="predicted"/>
<evidence type="ECO:0000313" key="2">
    <source>
        <dbReference type="EMBL" id="KIA76058.1"/>
    </source>
</evidence>
<comment type="caution">
    <text evidence="2">The sequence shown here is derived from an EMBL/GenBank/DDBJ whole genome shotgun (WGS) entry which is preliminary data.</text>
</comment>
<evidence type="ECO:0000313" key="3">
    <source>
        <dbReference type="Proteomes" id="UP000031307"/>
    </source>
</evidence>
<dbReference type="InterPro" id="IPR050900">
    <property type="entry name" value="Transposase_IS3/IS150/IS904"/>
</dbReference>
<dbReference type="InterPro" id="IPR025948">
    <property type="entry name" value="HTH-like_dom"/>
</dbReference>
<protein>
    <recommendedName>
        <fullName evidence="1">HTH-like domain-containing protein</fullName>
    </recommendedName>
</protein>
<feature type="non-terminal residue" evidence="2">
    <location>
        <position position="74"/>
    </location>
</feature>
<dbReference type="Pfam" id="PF13276">
    <property type="entry name" value="HTH_21"/>
    <property type="match status" value="1"/>
</dbReference>
<accession>A0A0C1E7F4</accession>
<dbReference type="AlphaFoldDB" id="A0A0C1E7F4"/>
<name>A0A0C1E7F4_9BACT</name>